<dbReference type="PANTHER" id="PTHR19863:SF5">
    <property type="entry name" value="WD REPEAT-CONTAINING PROTEIN 47"/>
    <property type="match status" value="1"/>
</dbReference>
<evidence type="ECO:0000313" key="3">
    <source>
        <dbReference type="Proteomes" id="UP001162162"/>
    </source>
</evidence>
<dbReference type="AlphaFoldDB" id="A0AAV8Z1R9"/>
<dbReference type="PANTHER" id="PTHR19863">
    <property type="entry name" value="NEMITIN (NEURONAL ENRICHED MAP INTERACTING PROTEIN) HOMOLOG"/>
    <property type="match status" value="1"/>
</dbReference>
<reference evidence="2" key="1">
    <citation type="journal article" date="2023" name="Insect Mol. Biol.">
        <title>Genome sequencing provides insights into the evolution of gene families encoding plant cell wall-degrading enzymes in longhorned beetles.</title>
        <authorList>
            <person name="Shin N.R."/>
            <person name="Okamura Y."/>
            <person name="Kirsch R."/>
            <person name="Pauchet Y."/>
        </authorList>
    </citation>
    <scope>NUCLEOTIDE SEQUENCE</scope>
    <source>
        <strain evidence="2">AMC_N1</strain>
    </source>
</reference>
<feature type="compositionally biased region" description="Polar residues" evidence="1">
    <location>
        <begin position="1"/>
        <end position="16"/>
    </location>
</feature>
<protein>
    <submittedName>
        <fullName evidence="2">Uncharacterized protein</fullName>
    </submittedName>
</protein>
<comment type="caution">
    <text evidence="2">The sequence shown here is derived from an EMBL/GenBank/DDBJ whole genome shotgun (WGS) entry which is preliminary data.</text>
</comment>
<gene>
    <name evidence="2" type="ORF">NQ318_012178</name>
</gene>
<dbReference type="Proteomes" id="UP001162162">
    <property type="component" value="Unassembled WGS sequence"/>
</dbReference>
<proteinExistence type="predicted"/>
<sequence length="131" mass="14501">MQPTPRNASDLDNSEGSGNGRPRFVAVTTLEDVQAVRCAEFHPGGQLYAVGSNSKTLRICTYPKLTDLRWTTTSDGWNLSKTGSANKAIKGMSTLALHELAPLQLLTRFDRRRFEDFNEHPALQGKPTNIQ</sequence>
<organism evidence="2 3">
    <name type="scientific">Aromia moschata</name>
    <dbReference type="NCBI Taxonomy" id="1265417"/>
    <lineage>
        <taxon>Eukaryota</taxon>
        <taxon>Metazoa</taxon>
        <taxon>Ecdysozoa</taxon>
        <taxon>Arthropoda</taxon>
        <taxon>Hexapoda</taxon>
        <taxon>Insecta</taxon>
        <taxon>Pterygota</taxon>
        <taxon>Neoptera</taxon>
        <taxon>Endopterygota</taxon>
        <taxon>Coleoptera</taxon>
        <taxon>Polyphaga</taxon>
        <taxon>Cucujiformia</taxon>
        <taxon>Chrysomeloidea</taxon>
        <taxon>Cerambycidae</taxon>
        <taxon>Cerambycinae</taxon>
        <taxon>Callichromatini</taxon>
        <taxon>Aromia</taxon>
    </lineage>
</organism>
<evidence type="ECO:0000256" key="1">
    <source>
        <dbReference type="SAM" id="MobiDB-lite"/>
    </source>
</evidence>
<dbReference type="EMBL" id="JAPWTK010000026">
    <property type="protein sequence ID" value="KAJ8957011.1"/>
    <property type="molecule type" value="Genomic_DNA"/>
</dbReference>
<dbReference type="InterPro" id="IPR040067">
    <property type="entry name" value="WDR47"/>
</dbReference>
<accession>A0AAV8Z1R9</accession>
<feature type="region of interest" description="Disordered" evidence="1">
    <location>
        <begin position="1"/>
        <end position="22"/>
    </location>
</feature>
<keyword evidence="3" id="KW-1185">Reference proteome</keyword>
<evidence type="ECO:0000313" key="2">
    <source>
        <dbReference type="EMBL" id="KAJ8957011.1"/>
    </source>
</evidence>
<name>A0AAV8Z1R9_9CUCU</name>